<dbReference type="InterPro" id="IPR001220">
    <property type="entry name" value="Legume_lectin_dom"/>
</dbReference>
<keyword evidence="3" id="KW-0812">Transmembrane</keyword>
<keyword evidence="3" id="KW-1133">Transmembrane helix</keyword>
<evidence type="ECO:0000256" key="3">
    <source>
        <dbReference type="SAM" id="Phobius"/>
    </source>
</evidence>
<dbReference type="GO" id="GO:0030246">
    <property type="term" value="F:carbohydrate binding"/>
    <property type="evidence" value="ECO:0007669"/>
    <property type="project" value="UniProtKB-KW"/>
</dbReference>
<protein>
    <recommendedName>
        <fullName evidence="5">Legume lectin domain-containing protein</fullName>
    </recommendedName>
</protein>
<feature type="signal peptide" evidence="4">
    <location>
        <begin position="1"/>
        <end position="21"/>
    </location>
</feature>
<accession>A0AAV1AQZ5</accession>
<proteinExistence type="inferred from homology"/>
<evidence type="ECO:0000256" key="2">
    <source>
        <dbReference type="ARBA" id="ARBA00022734"/>
    </source>
</evidence>
<feature type="domain" description="Legume lectin" evidence="5">
    <location>
        <begin position="27"/>
        <end position="273"/>
    </location>
</feature>
<dbReference type="Gene3D" id="2.60.120.200">
    <property type="match status" value="1"/>
</dbReference>
<organism evidence="6 7">
    <name type="scientific">Vicia faba</name>
    <name type="common">Broad bean</name>
    <name type="synonym">Faba vulgaris</name>
    <dbReference type="NCBI Taxonomy" id="3906"/>
    <lineage>
        <taxon>Eukaryota</taxon>
        <taxon>Viridiplantae</taxon>
        <taxon>Streptophyta</taxon>
        <taxon>Embryophyta</taxon>
        <taxon>Tracheophyta</taxon>
        <taxon>Spermatophyta</taxon>
        <taxon>Magnoliopsida</taxon>
        <taxon>eudicotyledons</taxon>
        <taxon>Gunneridae</taxon>
        <taxon>Pentapetalae</taxon>
        <taxon>rosids</taxon>
        <taxon>fabids</taxon>
        <taxon>Fabales</taxon>
        <taxon>Fabaceae</taxon>
        <taxon>Papilionoideae</taxon>
        <taxon>50 kb inversion clade</taxon>
        <taxon>NPAAA clade</taxon>
        <taxon>Hologalegina</taxon>
        <taxon>IRL clade</taxon>
        <taxon>Fabeae</taxon>
        <taxon>Vicia</taxon>
    </lineage>
</organism>
<evidence type="ECO:0000259" key="5">
    <source>
        <dbReference type="Pfam" id="PF00139"/>
    </source>
</evidence>
<dbReference type="PANTHER" id="PTHR32401">
    <property type="entry name" value="CONCANAVALIN A-LIKE LECTIN FAMILY PROTEIN"/>
    <property type="match status" value="1"/>
</dbReference>
<evidence type="ECO:0000313" key="6">
    <source>
        <dbReference type="EMBL" id="CAI8612815.1"/>
    </source>
</evidence>
<dbReference type="Proteomes" id="UP001157006">
    <property type="component" value="Chromosome 5"/>
</dbReference>
<reference evidence="6 7" key="1">
    <citation type="submission" date="2023-01" db="EMBL/GenBank/DDBJ databases">
        <authorList>
            <person name="Kreplak J."/>
        </authorList>
    </citation>
    <scope>NUCLEOTIDE SEQUENCE [LARGE SCALE GENOMIC DNA]</scope>
</reference>
<gene>
    <name evidence="6" type="ORF">VFH_V052320</name>
</gene>
<keyword evidence="3" id="KW-0472">Membrane</keyword>
<dbReference type="EMBL" id="OX451740">
    <property type="protein sequence ID" value="CAI8612815.1"/>
    <property type="molecule type" value="Genomic_DNA"/>
</dbReference>
<feature type="transmembrane region" description="Helical" evidence="3">
    <location>
        <begin position="303"/>
        <end position="325"/>
    </location>
</feature>
<keyword evidence="7" id="KW-1185">Reference proteome</keyword>
<keyword evidence="2" id="KW-0430">Lectin</keyword>
<dbReference type="SUPFAM" id="SSF49899">
    <property type="entry name" value="Concanavalin A-like lectins/glucanases"/>
    <property type="match status" value="1"/>
</dbReference>
<evidence type="ECO:0000256" key="4">
    <source>
        <dbReference type="SAM" id="SignalP"/>
    </source>
</evidence>
<dbReference type="PANTHER" id="PTHR32401:SF16">
    <property type="entry name" value="CONCANAVALIN A-LIKE LECTIN FAMILY PROTEIN"/>
    <property type="match status" value="1"/>
</dbReference>
<dbReference type="InterPro" id="IPR050258">
    <property type="entry name" value="Leguminous_Lectin"/>
</dbReference>
<dbReference type="Pfam" id="PF00139">
    <property type="entry name" value="Lectin_legB"/>
    <property type="match status" value="1"/>
</dbReference>
<name>A0AAV1AQZ5_VICFA</name>
<keyword evidence="4" id="KW-0732">Signal</keyword>
<evidence type="ECO:0000256" key="1">
    <source>
        <dbReference type="ARBA" id="ARBA00007606"/>
    </source>
</evidence>
<dbReference type="AlphaFoldDB" id="A0AAV1AQZ5"/>
<evidence type="ECO:0000313" key="7">
    <source>
        <dbReference type="Proteomes" id="UP001157006"/>
    </source>
</evidence>
<dbReference type="CDD" id="cd06899">
    <property type="entry name" value="lectin_legume_LecRK_Arcelin_ConA"/>
    <property type="match status" value="1"/>
</dbReference>
<feature type="chain" id="PRO_5043337075" description="Legume lectin domain-containing protein" evidence="4">
    <location>
        <begin position="22"/>
        <end position="364"/>
    </location>
</feature>
<dbReference type="InterPro" id="IPR013320">
    <property type="entry name" value="ConA-like_dom_sf"/>
</dbReference>
<comment type="similarity">
    <text evidence="1">Belongs to the leguminous lectin family.</text>
</comment>
<sequence>MSTFHHFTAFTFLILFLKTQAFDDPGSSFSFSDFGKDPVFESIVGLYGNAKVVNGGSEVLLSGYENSGNGKVLYKKGVKLVDVGGEPKTLVSFSTYFSFSMSLGDGNGLAFVMVPSGFQGEFFDNSSSGFSFGLKEKESRVVAVEFIASRDVGIGKDNSSASCSMAINVGSSVPLKKINASSVDMVMRNGGKLHAWIDYQAGSRCLEVRLSQYGHSKPVNPLLWQSVDFTNLWKTEEIFVGFSSVNGKTSQACFLYSWCFNVRHYQRWMHSKPLRDMVFTTHDANDHPPEPEVKPKRDCLLRILAAMIFGVGCGSLAAFTGLYLWTMFGNRRPVVPEECVMQPVDYEYKKVNIVVDKPLKDVKE</sequence>